<dbReference type="InterPro" id="IPR041162">
    <property type="entry name" value="Bact_HORMA_1"/>
</dbReference>
<accession>A0A5M3WA38</accession>
<comment type="caution">
    <text evidence="2">The sequence shown here is derived from an EMBL/GenBank/DDBJ whole genome shotgun (WGS) entry which is preliminary data.</text>
</comment>
<name>A0A5M3WA38_9ACTN</name>
<protein>
    <recommendedName>
        <fullName evidence="1">Bacterial HORMA domain-containing protein</fullName>
    </recommendedName>
</protein>
<sequence length="107" mass="11866">MISYTYAETFTRVHARRLAGRVTTDLRQSSILYDSPSSGSLEDYQVELEELLVGGYVDKYQFGFKKDGRVVWSLRYTVGPDGALTGGAGGVPSGVDVRQASWFNFLM</sequence>
<proteinExistence type="predicted"/>
<dbReference type="Pfam" id="PF18138">
    <property type="entry name" value="bacHORMA_1"/>
    <property type="match status" value="1"/>
</dbReference>
<dbReference type="EMBL" id="BLAD01000089">
    <property type="protein sequence ID" value="GES04882.1"/>
    <property type="molecule type" value="Genomic_DNA"/>
</dbReference>
<gene>
    <name evidence="2" type="ORF">Acor_69500</name>
</gene>
<organism evidence="2 3">
    <name type="scientific">Acrocarpospora corrugata</name>
    <dbReference type="NCBI Taxonomy" id="35763"/>
    <lineage>
        <taxon>Bacteria</taxon>
        <taxon>Bacillati</taxon>
        <taxon>Actinomycetota</taxon>
        <taxon>Actinomycetes</taxon>
        <taxon>Streptosporangiales</taxon>
        <taxon>Streptosporangiaceae</taxon>
        <taxon>Acrocarpospora</taxon>
    </lineage>
</organism>
<dbReference type="Proteomes" id="UP000334990">
    <property type="component" value="Unassembled WGS sequence"/>
</dbReference>
<dbReference type="AlphaFoldDB" id="A0A5M3WA38"/>
<keyword evidence="3" id="KW-1185">Reference proteome</keyword>
<feature type="domain" description="Bacterial HORMA" evidence="1">
    <location>
        <begin position="3"/>
        <end position="107"/>
    </location>
</feature>
<evidence type="ECO:0000313" key="3">
    <source>
        <dbReference type="Proteomes" id="UP000334990"/>
    </source>
</evidence>
<evidence type="ECO:0000313" key="2">
    <source>
        <dbReference type="EMBL" id="GES04882.1"/>
    </source>
</evidence>
<dbReference type="RefSeq" id="WP_155340943.1">
    <property type="nucleotide sequence ID" value="NZ_BAAABN010000005.1"/>
</dbReference>
<reference evidence="2 3" key="1">
    <citation type="submission" date="2019-10" db="EMBL/GenBank/DDBJ databases">
        <title>Whole genome shotgun sequence of Acrocarpospora corrugata NBRC 13972.</title>
        <authorList>
            <person name="Ichikawa N."/>
            <person name="Kimura A."/>
            <person name="Kitahashi Y."/>
            <person name="Komaki H."/>
            <person name="Oguchi A."/>
        </authorList>
    </citation>
    <scope>NUCLEOTIDE SEQUENCE [LARGE SCALE GENOMIC DNA]</scope>
    <source>
        <strain evidence="2 3">NBRC 13972</strain>
    </source>
</reference>
<dbReference type="OrthoDB" id="7594557at2"/>
<evidence type="ECO:0000259" key="1">
    <source>
        <dbReference type="Pfam" id="PF18138"/>
    </source>
</evidence>